<dbReference type="OrthoDB" id="9761519at2"/>
<proteinExistence type="predicted"/>
<dbReference type="SUPFAM" id="SSF49785">
    <property type="entry name" value="Galactose-binding domain-like"/>
    <property type="match status" value="1"/>
</dbReference>
<organism evidence="1 2">
    <name type="scientific">Faecalicatena orotica</name>
    <dbReference type="NCBI Taxonomy" id="1544"/>
    <lineage>
        <taxon>Bacteria</taxon>
        <taxon>Bacillati</taxon>
        <taxon>Bacillota</taxon>
        <taxon>Clostridia</taxon>
        <taxon>Lachnospirales</taxon>
        <taxon>Lachnospiraceae</taxon>
        <taxon>Faecalicatena</taxon>
    </lineage>
</organism>
<dbReference type="InterPro" id="IPR029062">
    <property type="entry name" value="Class_I_gatase-like"/>
</dbReference>
<accession>A0A2Y9BB44</accession>
<dbReference type="RefSeq" id="WP_109730336.1">
    <property type="nucleotide sequence ID" value="NZ_BAAACK010000004.1"/>
</dbReference>
<dbReference type="Gene3D" id="3.40.50.880">
    <property type="match status" value="1"/>
</dbReference>
<gene>
    <name evidence="1" type="ORF">A8806_10398</name>
</gene>
<dbReference type="Gene3D" id="2.60.120.260">
    <property type="entry name" value="Galactose-binding domain-like"/>
    <property type="match status" value="1"/>
</dbReference>
<dbReference type="InterPro" id="IPR008979">
    <property type="entry name" value="Galactose-bd-like_sf"/>
</dbReference>
<comment type="caution">
    <text evidence="1">The sequence shown here is derived from an EMBL/GenBank/DDBJ whole genome shotgun (WGS) entry which is preliminary data.</text>
</comment>
<evidence type="ECO:0000313" key="1">
    <source>
        <dbReference type="EMBL" id="PWJ30694.1"/>
    </source>
</evidence>
<reference evidence="1 2" key="1">
    <citation type="submission" date="2018-05" db="EMBL/GenBank/DDBJ databases">
        <title>The Hungate 1000. A catalogue of reference genomes from the rumen microbiome.</title>
        <authorList>
            <person name="Kelly W."/>
        </authorList>
    </citation>
    <scope>NUCLEOTIDE SEQUENCE [LARGE SCALE GENOMIC DNA]</scope>
    <source>
        <strain evidence="1 2">NLAE-zl-C242</strain>
    </source>
</reference>
<dbReference type="InterPro" id="IPR053161">
    <property type="entry name" value="Ulvan_degrading_GH"/>
</dbReference>
<sequence>MLKTINECLNGMEENYILPFLWLHEEDEATLRSYMTAIHEANIRAVCLESRPHPDFLGPKWWQDLDIILDEAKKRNMKVWILDDQHFPTGAAAGAVKTAPAELHKQYLACNMTDIFGPQRRVRLDIGKLASTPQNPIAPQPLDYDDDCLLAIVAARLDGGIGNGPDHVEEAVVLTGKIEEGYLIWDVPAGMWRVFAFYVTHNGASPDYINLVALDSCKILLDTVYEAHYARYADEFGKTIAGFFSDEPFLGNLSGNAQGCIVGKTRMPLPWSKEMETALKELWGENYPVNLPALWGEMGTAEETADIRNTFMNALTDLVKKSFSEQIGNWCRDHSVEYIGHIIEDNNASEGLGASVGHYFRGLWGQDMAGIDDIGAQITAGGANVEHISIAGSGDGEFYHHVLGKLGSSLAHIDPKKKDRCVCECFGAYGWTEGTQTMKYIADHLLADGVNHFVPHAFSAKAFPDFDCPPHFYAGGEDILFPAFGKLMAYMNRTAHILSAYQHTAPVAVLYHAEAAWSGQRWMKMQKCARILREHQIDFDILPSEVLELKDKILTVNGRQYKALVIPGCEYLGEKAAAFCKKAKAVDFPVYFSDFAPKNVQGTTVGLLDLADILADMTDVTLTPFHTDIRIYHGIKKGEGHVYFLFNESTWSSFEGRLKVKADGKCYRYDPMENRIFRRKLAGGSIPVRLNPMESALFIVTDAEIEATEELPEMTGTALLNGKWTISLKENGEFVPYEVTERLDGIMKDGWSGTICYEYQIPGGTLPGDADYIMLKLPQVRETAEVWCNGKYVGNAIAAPFCFELTHAWKKGKNLLRIEVTSTMEHKVKAASGGKDWFISMQKVWYGYGMSDIPVLEYCKKEEKV</sequence>
<dbReference type="AlphaFoldDB" id="A0A2Y9BB44"/>
<dbReference type="PANTHER" id="PTHR36848:SF2">
    <property type="entry name" value="SECRETED PROTEIN"/>
    <property type="match status" value="1"/>
</dbReference>
<protein>
    <submittedName>
        <fullName evidence="1">Alpha-L-rhamnosidase-like protein</fullName>
    </submittedName>
</protein>
<name>A0A2Y9BB44_9FIRM</name>
<keyword evidence="2" id="KW-1185">Reference proteome</keyword>
<dbReference type="PANTHER" id="PTHR36848">
    <property type="entry name" value="DNA-BINDING PROTEIN (PUTATIVE SECRETED PROTEIN)-RELATED"/>
    <property type="match status" value="1"/>
</dbReference>
<dbReference type="EMBL" id="QGDL01000003">
    <property type="protein sequence ID" value="PWJ30694.1"/>
    <property type="molecule type" value="Genomic_DNA"/>
</dbReference>
<dbReference type="Pfam" id="PF17132">
    <property type="entry name" value="Glyco_hydro_106"/>
    <property type="match status" value="1"/>
</dbReference>
<evidence type="ECO:0000313" key="2">
    <source>
        <dbReference type="Proteomes" id="UP000245845"/>
    </source>
</evidence>
<dbReference type="Proteomes" id="UP000245845">
    <property type="component" value="Unassembled WGS sequence"/>
</dbReference>